<keyword evidence="2 5" id="KW-0889">Transcription antitermination</keyword>
<dbReference type="NCBIfam" id="TIGR00922">
    <property type="entry name" value="nusG"/>
    <property type="match status" value="1"/>
</dbReference>
<proteinExistence type="inferred from homology"/>
<evidence type="ECO:0000256" key="6">
    <source>
        <dbReference type="NCBIfam" id="TIGR00922"/>
    </source>
</evidence>
<evidence type="ECO:0000256" key="5">
    <source>
        <dbReference type="HAMAP-Rule" id="MF_00948"/>
    </source>
</evidence>
<dbReference type="GO" id="GO:0006354">
    <property type="term" value="P:DNA-templated transcription elongation"/>
    <property type="evidence" value="ECO:0007669"/>
    <property type="project" value="UniProtKB-UniRule"/>
</dbReference>
<dbReference type="Gene3D" id="3.30.70.940">
    <property type="entry name" value="NusG, N-terminal domain"/>
    <property type="match status" value="1"/>
</dbReference>
<dbReference type="FunFam" id="2.30.30.30:FF:000002">
    <property type="entry name" value="Transcription termination/antitermination factor NusG"/>
    <property type="match status" value="1"/>
</dbReference>
<dbReference type="Gene3D" id="2.30.30.30">
    <property type="match status" value="1"/>
</dbReference>
<comment type="function">
    <text evidence="5 7">Participates in transcription elongation, termination and antitermination.</text>
</comment>
<keyword evidence="3 5" id="KW-0805">Transcription regulation</keyword>
<dbReference type="SUPFAM" id="SSF82679">
    <property type="entry name" value="N-utilization substance G protein NusG, N-terminal domain"/>
    <property type="match status" value="1"/>
</dbReference>
<feature type="domain" description="NusG-like N-terminal" evidence="8">
    <location>
        <begin position="8"/>
        <end position="116"/>
    </location>
</feature>
<dbReference type="InterPro" id="IPR008991">
    <property type="entry name" value="Translation_prot_SH3-like_sf"/>
</dbReference>
<evidence type="ECO:0000313" key="10">
    <source>
        <dbReference type="EMBL" id="TMQ55209.1"/>
    </source>
</evidence>
<evidence type="ECO:0000259" key="8">
    <source>
        <dbReference type="SMART" id="SM00738"/>
    </source>
</evidence>
<comment type="caution">
    <text evidence="10">The sequence shown here is derived from an EMBL/GenBank/DDBJ whole genome shotgun (WGS) entry which is preliminary data.</text>
</comment>
<reference evidence="10 11" key="1">
    <citation type="journal article" date="2019" name="Nat. Microbiol.">
        <title>Mediterranean grassland soil C-N compound turnover is dependent on rainfall and depth, and is mediated by genomically divergent microorganisms.</title>
        <authorList>
            <person name="Diamond S."/>
            <person name="Andeer P.F."/>
            <person name="Li Z."/>
            <person name="Crits-Christoph A."/>
            <person name="Burstein D."/>
            <person name="Anantharaman K."/>
            <person name="Lane K.R."/>
            <person name="Thomas B.C."/>
            <person name="Pan C."/>
            <person name="Northen T.R."/>
            <person name="Banfield J.F."/>
        </authorList>
    </citation>
    <scope>NUCLEOTIDE SEQUENCE [LARGE SCALE GENOMIC DNA]</scope>
    <source>
        <strain evidence="10">WS_4</strain>
    </source>
</reference>
<dbReference type="InterPro" id="IPR014722">
    <property type="entry name" value="Rib_uL2_dom2"/>
</dbReference>
<evidence type="ECO:0000256" key="7">
    <source>
        <dbReference type="RuleBase" id="RU000538"/>
    </source>
</evidence>
<dbReference type="Proteomes" id="UP000319829">
    <property type="component" value="Unassembled WGS sequence"/>
</dbReference>
<dbReference type="CDD" id="cd06091">
    <property type="entry name" value="KOW_NusG"/>
    <property type="match status" value="1"/>
</dbReference>
<dbReference type="CDD" id="cd09891">
    <property type="entry name" value="NGN_Bact_1"/>
    <property type="match status" value="1"/>
</dbReference>
<evidence type="ECO:0000256" key="4">
    <source>
        <dbReference type="ARBA" id="ARBA00023163"/>
    </source>
</evidence>
<dbReference type="AlphaFoldDB" id="A0A538SUZ6"/>
<evidence type="ECO:0000256" key="1">
    <source>
        <dbReference type="ARBA" id="ARBA00022472"/>
    </source>
</evidence>
<protein>
    <recommendedName>
        <fullName evidence="5 6">Transcription termination/antitermination protein NusG</fullName>
    </recommendedName>
</protein>
<dbReference type="PROSITE" id="PS01014">
    <property type="entry name" value="NUSG"/>
    <property type="match status" value="1"/>
</dbReference>
<name>A0A538SUZ6_UNCEI</name>
<feature type="domain" description="KOW" evidence="9">
    <location>
        <begin position="129"/>
        <end position="156"/>
    </location>
</feature>
<keyword evidence="1 5" id="KW-0806">Transcription termination</keyword>
<accession>A0A538SUZ6</accession>
<dbReference type="HAMAP" id="MF_00948">
    <property type="entry name" value="NusG"/>
    <property type="match status" value="1"/>
</dbReference>
<evidence type="ECO:0000259" key="9">
    <source>
        <dbReference type="SMART" id="SM00739"/>
    </source>
</evidence>
<dbReference type="InterPro" id="IPR001062">
    <property type="entry name" value="Transcrpt_antiterm_NusG"/>
</dbReference>
<dbReference type="InterPro" id="IPR047050">
    <property type="entry name" value="NGN"/>
</dbReference>
<keyword evidence="4 5" id="KW-0804">Transcription</keyword>
<dbReference type="Pfam" id="PF00467">
    <property type="entry name" value="KOW"/>
    <property type="match status" value="1"/>
</dbReference>
<dbReference type="EMBL" id="VBOU01000040">
    <property type="protein sequence ID" value="TMQ55209.1"/>
    <property type="molecule type" value="Genomic_DNA"/>
</dbReference>
<dbReference type="SUPFAM" id="SSF50104">
    <property type="entry name" value="Translation proteins SH3-like domain"/>
    <property type="match status" value="1"/>
</dbReference>
<evidence type="ECO:0000256" key="3">
    <source>
        <dbReference type="ARBA" id="ARBA00023015"/>
    </source>
</evidence>
<dbReference type="InterPro" id="IPR015869">
    <property type="entry name" value="Transcrpt_antiterm_NusG_bac_CS"/>
</dbReference>
<dbReference type="PANTHER" id="PTHR30265">
    <property type="entry name" value="RHO-INTERACTING TRANSCRIPTION TERMINATION FACTOR NUSG"/>
    <property type="match status" value="1"/>
</dbReference>
<comment type="similarity">
    <text evidence="5 7">Belongs to the NusG family.</text>
</comment>
<gene>
    <name evidence="5 10" type="primary">nusG</name>
    <name evidence="10" type="ORF">E6K74_03810</name>
</gene>
<dbReference type="PRINTS" id="PR00338">
    <property type="entry name" value="NUSGTNSCPFCT"/>
</dbReference>
<sequence>MEGTEGTTMQWYVIHTYSGHENKVKANLERAIHSTGLESHFGQILVATEEFAEMKDGKRITSKRKTFPSYVLVEMDLNQETRSLVQNVPGVTRFVGSGQDPIPLRETEVKRVLGQLEAGGRAKGSAEVPFKSGEHVKVVDGPFTDFTGVVDEVNPERQKVKVMVSIFGRATPVELDFLQVQPV</sequence>
<dbReference type="GO" id="GO:0005829">
    <property type="term" value="C:cytosol"/>
    <property type="evidence" value="ECO:0007669"/>
    <property type="project" value="TreeGrafter"/>
</dbReference>
<dbReference type="GO" id="GO:0032784">
    <property type="term" value="P:regulation of DNA-templated transcription elongation"/>
    <property type="evidence" value="ECO:0007669"/>
    <property type="project" value="InterPro"/>
</dbReference>
<evidence type="ECO:0000256" key="2">
    <source>
        <dbReference type="ARBA" id="ARBA00022814"/>
    </source>
</evidence>
<organism evidence="10 11">
    <name type="scientific">Eiseniibacteriota bacterium</name>
    <dbReference type="NCBI Taxonomy" id="2212470"/>
    <lineage>
        <taxon>Bacteria</taxon>
        <taxon>Candidatus Eiseniibacteriota</taxon>
    </lineage>
</organism>
<dbReference type="GO" id="GO:0006353">
    <property type="term" value="P:DNA-templated transcription termination"/>
    <property type="evidence" value="ECO:0007669"/>
    <property type="project" value="UniProtKB-UniRule"/>
</dbReference>
<dbReference type="SMART" id="SM00738">
    <property type="entry name" value="NGN"/>
    <property type="match status" value="1"/>
</dbReference>
<dbReference type="SMART" id="SM00739">
    <property type="entry name" value="KOW"/>
    <property type="match status" value="1"/>
</dbReference>
<dbReference type="PANTHER" id="PTHR30265:SF2">
    <property type="entry name" value="TRANSCRIPTION TERMINATION_ANTITERMINATION PROTEIN NUSG"/>
    <property type="match status" value="1"/>
</dbReference>
<dbReference type="GO" id="GO:0031564">
    <property type="term" value="P:transcription antitermination"/>
    <property type="evidence" value="ECO:0007669"/>
    <property type="project" value="UniProtKB-UniRule"/>
</dbReference>
<dbReference type="InterPro" id="IPR043425">
    <property type="entry name" value="NusG-like"/>
</dbReference>
<dbReference type="InterPro" id="IPR005824">
    <property type="entry name" value="KOW"/>
</dbReference>
<dbReference type="InterPro" id="IPR036735">
    <property type="entry name" value="NGN_dom_sf"/>
</dbReference>
<evidence type="ECO:0000313" key="11">
    <source>
        <dbReference type="Proteomes" id="UP000319829"/>
    </source>
</evidence>
<dbReference type="Pfam" id="PF02357">
    <property type="entry name" value="NusG"/>
    <property type="match status" value="1"/>
</dbReference>
<dbReference type="InterPro" id="IPR006645">
    <property type="entry name" value="NGN-like_dom"/>
</dbReference>